<feature type="region of interest" description="Disordered" evidence="1">
    <location>
        <begin position="337"/>
        <end position="376"/>
    </location>
</feature>
<keyword evidence="2" id="KW-1133">Transmembrane helix</keyword>
<dbReference type="Proteomes" id="UP000308917">
    <property type="component" value="Unassembled WGS sequence"/>
</dbReference>
<evidence type="ECO:0000256" key="2">
    <source>
        <dbReference type="SAM" id="Phobius"/>
    </source>
</evidence>
<keyword evidence="4" id="KW-0255">Endonuclease</keyword>
<dbReference type="EMBL" id="STFG01000001">
    <property type="protein sequence ID" value="THU05287.1"/>
    <property type="molecule type" value="Genomic_DNA"/>
</dbReference>
<dbReference type="Pfam" id="PF03372">
    <property type="entry name" value="Exo_endo_phos"/>
    <property type="match status" value="1"/>
</dbReference>
<evidence type="ECO:0000313" key="5">
    <source>
        <dbReference type="Proteomes" id="UP000308917"/>
    </source>
</evidence>
<evidence type="ECO:0000256" key="1">
    <source>
        <dbReference type="SAM" id="MobiDB-lite"/>
    </source>
</evidence>
<gene>
    <name evidence="4" type="ORF">E9531_01710</name>
</gene>
<feature type="domain" description="Endonuclease/exonuclease/phosphatase" evidence="3">
    <location>
        <begin position="114"/>
        <end position="321"/>
    </location>
</feature>
<sequence>MNALSIAIVVFSSLLVVLTILPCFKSRVWWVRIWDFPRSQLATLLGIALLMQLTWLPPLQPGANAFPYWPLWLGITTFASLLYQLWWIMPYTPLWRKEVRWADAHEHGPRLKLMSANVLTPNRNTQALIALVQQHRPDILVTLETDAWWQQQLQPLEADYPFRMACPLDNLYGMHVYSRLPLSEMQTQFLVEDDVPSMHASLTLVKDLQVRVHFLHPAPPSPTENAESTERDIELLMLAKSLEKEEGPAIVAGDLNDVAWSPTTRLFRKLSGLLDPRVGRSLVNTFHAEHWFARWPLDHFFHSDHFELVHIARLPSIGSDHFPVMVELQYHPHNAAQQEGLQATPEDKQEAKETLQEHGAQASDVPEPTAQEQKNV</sequence>
<name>A0A4S8FD66_9BURK</name>
<dbReference type="GO" id="GO:0004519">
    <property type="term" value="F:endonuclease activity"/>
    <property type="evidence" value="ECO:0007669"/>
    <property type="project" value="UniProtKB-KW"/>
</dbReference>
<feature type="transmembrane region" description="Helical" evidence="2">
    <location>
        <begin position="36"/>
        <end position="56"/>
    </location>
</feature>
<keyword evidence="4" id="KW-0540">Nuclease</keyword>
<protein>
    <submittedName>
        <fullName evidence="4">Endonuclease</fullName>
    </submittedName>
</protein>
<keyword evidence="2" id="KW-0812">Transmembrane</keyword>
<dbReference type="OrthoDB" id="9796594at2"/>
<keyword evidence="2" id="KW-0472">Membrane</keyword>
<keyword evidence="5" id="KW-1185">Reference proteome</keyword>
<keyword evidence="4" id="KW-0378">Hydrolase</keyword>
<evidence type="ECO:0000313" key="4">
    <source>
        <dbReference type="EMBL" id="THU05287.1"/>
    </source>
</evidence>
<comment type="caution">
    <text evidence="4">The sequence shown here is derived from an EMBL/GenBank/DDBJ whole genome shotgun (WGS) entry which is preliminary data.</text>
</comment>
<proteinExistence type="predicted"/>
<dbReference type="InterPro" id="IPR036691">
    <property type="entry name" value="Endo/exonu/phosph_ase_sf"/>
</dbReference>
<accession>A0A4S8FD66</accession>
<feature type="compositionally biased region" description="Basic and acidic residues" evidence="1">
    <location>
        <begin position="345"/>
        <end position="356"/>
    </location>
</feature>
<dbReference type="SUPFAM" id="SSF56219">
    <property type="entry name" value="DNase I-like"/>
    <property type="match status" value="1"/>
</dbReference>
<evidence type="ECO:0000259" key="3">
    <source>
        <dbReference type="Pfam" id="PF03372"/>
    </source>
</evidence>
<feature type="transmembrane region" description="Helical" evidence="2">
    <location>
        <begin position="6"/>
        <end position="24"/>
    </location>
</feature>
<dbReference type="Gene3D" id="3.60.10.10">
    <property type="entry name" value="Endonuclease/exonuclease/phosphatase"/>
    <property type="match status" value="1"/>
</dbReference>
<dbReference type="RefSeq" id="WP_136571997.1">
    <property type="nucleotide sequence ID" value="NZ_STFG01000001.1"/>
</dbReference>
<reference evidence="4 5" key="1">
    <citation type="journal article" date="2015" name="Antonie Van Leeuwenhoek">
        <title>Lampropedia puyangensis sp. nov., isolated from symptomatic bark of Populus ? euramericana canker and emended description of Lampropedia hyalina (Ehrenberg 1832) Lee et al. 2004.</title>
        <authorList>
            <person name="Li Y."/>
            <person name="Wang T."/>
            <person name="Piao C.G."/>
            <person name="Wang L.F."/>
            <person name="Tian G.Z."/>
            <person name="Zhu T.H."/>
            <person name="Guo M.W."/>
        </authorList>
    </citation>
    <scope>NUCLEOTIDE SEQUENCE [LARGE SCALE GENOMIC DNA]</scope>
    <source>
        <strain evidence="4 5">2-bin</strain>
    </source>
</reference>
<organism evidence="4 5">
    <name type="scientific">Lampropedia puyangensis</name>
    <dbReference type="NCBI Taxonomy" id="1330072"/>
    <lineage>
        <taxon>Bacteria</taxon>
        <taxon>Pseudomonadati</taxon>
        <taxon>Pseudomonadota</taxon>
        <taxon>Betaproteobacteria</taxon>
        <taxon>Burkholderiales</taxon>
        <taxon>Comamonadaceae</taxon>
        <taxon>Lampropedia</taxon>
    </lineage>
</organism>
<dbReference type="InterPro" id="IPR005135">
    <property type="entry name" value="Endo/exonuclease/phosphatase"/>
</dbReference>
<feature type="transmembrane region" description="Helical" evidence="2">
    <location>
        <begin position="68"/>
        <end position="88"/>
    </location>
</feature>
<dbReference type="AlphaFoldDB" id="A0A4S8FD66"/>